<gene>
    <name evidence="1" type="ORF">UT84_C0002G0064</name>
</gene>
<dbReference type="Gene3D" id="1.10.150.240">
    <property type="entry name" value="Putative phosphatase, domain 2"/>
    <property type="match status" value="1"/>
</dbReference>
<dbReference type="InterPro" id="IPR041492">
    <property type="entry name" value="HAD_2"/>
</dbReference>
<dbReference type="SUPFAM" id="SSF56784">
    <property type="entry name" value="HAD-like"/>
    <property type="match status" value="1"/>
</dbReference>
<dbReference type="GO" id="GO:0008967">
    <property type="term" value="F:phosphoglycolate phosphatase activity"/>
    <property type="evidence" value="ECO:0007669"/>
    <property type="project" value="TreeGrafter"/>
</dbReference>
<dbReference type="PANTHER" id="PTHR43434:SF1">
    <property type="entry name" value="PHOSPHOGLYCOLATE PHOSPHATASE"/>
    <property type="match status" value="1"/>
</dbReference>
<dbReference type="InterPro" id="IPR036412">
    <property type="entry name" value="HAD-like_sf"/>
</dbReference>
<protein>
    <recommendedName>
        <fullName evidence="3">Phosphatase</fullName>
    </recommendedName>
</protein>
<dbReference type="GO" id="GO:0005829">
    <property type="term" value="C:cytosol"/>
    <property type="evidence" value="ECO:0007669"/>
    <property type="project" value="TreeGrafter"/>
</dbReference>
<dbReference type="Proteomes" id="UP000034531">
    <property type="component" value="Unassembled WGS sequence"/>
</dbReference>
<organism evidence="1 2">
    <name type="scientific">Candidatus Curtissbacteria bacterium GW2011_GWA1_40_16</name>
    <dbReference type="NCBI Taxonomy" id="1618405"/>
    <lineage>
        <taxon>Bacteria</taxon>
        <taxon>Candidatus Curtissiibacteriota</taxon>
    </lineage>
</organism>
<dbReference type="InterPro" id="IPR023198">
    <property type="entry name" value="PGP-like_dom2"/>
</dbReference>
<dbReference type="AlphaFoldDB" id="A0A0G0RFK0"/>
<dbReference type="InterPro" id="IPR023214">
    <property type="entry name" value="HAD_sf"/>
</dbReference>
<dbReference type="SFLD" id="SFLDG01129">
    <property type="entry name" value="C1.5:_HAD__Beta-PGM__Phosphata"/>
    <property type="match status" value="1"/>
</dbReference>
<dbReference type="GO" id="GO:0006281">
    <property type="term" value="P:DNA repair"/>
    <property type="evidence" value="ECO:0007669"/>
    <property type="project" value="TreeGrafter"/>
</dbReference>
<proteinExistence type="predicted"/>
<evidence type="ECO:0000313" key="1">
    <source>
        <dbReference type="EMBL" id="KKR51203.1"/>
    </source>
</evidence>
<dbReference type="EMBL" id="LBYI01000002">
    <property type="protein sequence ID" value="KKR51203.1"/>
    <property type="molecule type" value="Genomic_DNA"/>
</dbReference>
<dbReference type="PANTHER" id="PTHR43434">
    <property type="entry name" value="PHOSPHOGLYCOLATE PHOSPHATASE"/>
    <property type="match status" value="1"/>
</dbReference>
<dbReference type="Gene3D" id="3.40.50.1000">
    <property type="entry name" value="HAD superfamily/HAD-like"/>
    <property type="match status" value="1"/>
</dbReference>
<comment type="caution">
    <text evidence="1">The sequence shown here is derived from an EMBL/GenBank/DDBJ whole genome shotgun (WGS) entry which is preliminary data.</text>
</comment>
<dbReference type="Pfam" id="PF13419">
    <property type="entry name" value="HAD_2"/>
    <property type="match status" value="1"/>
</dbReference>
<dbReference type="SFLD" id="SFLDS00003">
    <property type="entry name" value="Haloacid_Dehalogenase"/>
    <property type="match status" value="1"/>
</dbReference>
<reference evidence="1 2" key="1">
    <citation type="journal article" date="2015" name="Nature">
        <title>rRNA introns, odd ribosomes, and small enigmatic genomes across a large radiation of phyla.</title>
        <authorList>
            <person name="Brown C.T."/>
            <person name="Hug L.A."/>
            <person name="Thomas B.C."/>
            <person name="Sharon I."/>
            <person name="Castelle C.J."/>
            <person name="Singh A."/>
            <person name="Wilkins M.J."/>
            <person name="Williams K.H."/>
            <person name="Banfield J.F."/>
        </authorList>
    </citation>
    <scope>NUCLEOTIDE SEQUENCE [LARGE SCALE GENOMIC DNA]</scope>
</reference>
<accession>A0A0G0RFK0</accession>
<dbReference type="InterPro" id="IPR050155">
    <property type="entry name" value="HAD-like_hydrolase_sf"/>
</dbReference>
<evidence type="ECO:0000313" key="2">
    <source>
        <dbReference type="Proteomes" id="UP000034531"/>
    </source>
</evidence>
<sequence>MIKLVAFDWNGTLLADTQTVVNATSIELNELYGRKIGLQEYRREFVIPVRIFFINLGIGEKELDKNYKKSAAIFEREYEKRALRCRTRSGSRKLLEWLKSQNIKSAIFSNHEINGVLRQTERLNITNFFDKILANNHMRDAYSIKGKEKRLIEYLKNQKIPHSEVLVIGDTDEEIIIGHDMGSKTVAITNGHSTTIRLRAAHPDFLINNLVEVIGIVKKLNS</sequence>
<evidence type="ECO:0008006" key="3">
    <source>
        <dbReference type="Google" id="ProtNLM"/>
    </source>
</evidence>
<name>A0A0G0RFK0_9BACT</name>